<gene>
    <name evidence="2" type="ORF">BN7_5808</name>
</gene>
<keyword evidence="1" id="KW-0472">Membrane</keyword>
<reference evidence="2 3" key="1">
    <citation type="journal article" date="2012" name="Eukaryot. Cell">
        <title>Draft genome sequence of Wickerhamomyces ciferrii NRRL Y-1031 F-60-10.</title>
        <authorList>
            <person name="Schneider J."/>
            <person name="Andrea H."/>
            <person name="Blom J."/>
            <person name="Jaenicke S."/>
            <person name="Ruckert C."/>
            <person name="Schorsch C."/>
            <person name="Szczepanowski R."/>
            <person name="Farwick M."/>
            <person name="Goesmann A."/>
            <person name="Puhler A."/>
            <person name="Schaffer S."/>
            <person name="Tauch A."/>
            <person name="Kohler T."/>
            <person name="Brinkrolf K."/>
        </authorList>
    </citation>
    <scope>NUCLEOTIDE SEQUENCE [LARGE SCALE GENOMIC DNA]</scope>
    <source>
        <strain evidence="3">ATCC 14091 / BCRC 22168 / CBS 111 / JCM 3599 / NBRC 0793 / NRRL Y-1031 F-60-10</strain>
    </source>
</reference>
<proteinExistence type="predicted"/>
<dbReference type="EMBL" id="CAIF01000235">
    <property type="protein sequence ID" value="CCH46217.1"/>
    <property type="molecule type" value="Genomic_DNA"/>
</dbReference>
<dbReference type="AlphaFoldDB" id="K0KW67"/>
<feature type="transmembrane region" description="Helical" evidence="1">
    <location>
        <begin position="256"/>
        <end position="275"/>
    </location>
</feature>
<evidence type="ECO:0000313" key="3">
    <source>
        <dbReference type="Proteomes" id="UP000009328"/>
    </source>
</evidence>
<comment type="caution">
    <text evidence="2">The sequence shown here is derived from an EMBL/GenBank/DDBJ whole genome shotgun (WGS) entry which is preliminary data.</text>
</comment>
<keyword evidence="1" id="KW-1133">Transmembrane helix</keyword>
<evidence type="ECO:0000256" key="1">
    <source>
        <dbReference type="SAM" id="Phobius"/>
    </source>
</evidence>
<sequence>MDGFNNTEALAHVLDGLKPVLAESVIYPSEKMLDSIHRALCAKLFESLESSFFIKQLSSKCLDFIHNVVGSIIQSELEDLHPYDLNIPDHSNTLPIESATISYISNTPFYICASQLVTKAPRVACIPCVPKGKGSEDLEDQVFQGSAMRNLNIGTPRLKKKAVKVLEGPVFRKVHTPKIGSTNLRKKVAKVVKSVLRTHDWEGFEELNERQLHYYFFDMIRDKLSRENGFYILHTDHYMIYDIIEGFTKYYMKRNLVVKFWLACLTIIFVLRLALPR</sequence>
<evidence type="ECO:0000313" key="2">
    <source>
        <dbReference type="EMBL" id="CCH46217.1"/>
    </source>
</evidence>
<protein>
    <submittedName>
        <fullName evidence="2">Uncharacterized protein</fullName>
    </submittedName>
</protein>
<dbReference type="HOGENOM" id="CLU_1005436_0_0_1"/>
<name>K0KW67_WICCF</name>
<accession>K0KW67</accession>
<organism evidence="2 3">
    <name type="scientific">Wickerhamomyces ciferrii (strain ATCC 14091 / BCRC 22168 / CBS 111 / JCM 3599 / NBRC 0793 / NRRL Y-1031 F-60-10)</name>
    <name type="common">Yeast</name>
    <name type="synonym">Pichia ciferrii</name>
    <dbReference type="NCBI Taxonomy" id="1206466"/>
    <lineage>
        <taxon>Eukaryota</taxon>
        <taxon>Fungi</taxon>
        <taxon>Dikarya</taxon>
        <taxon>Ascomycota</taxon>
        <taxon>Saccharomycotina</taxon>
        <taxon>Saccharomycetes</taxon>
        <taxon>Phaffomycetales</taxon>
        <taxon>Wickerhamomycetaceae</taxon>
        <taxon>Wickerhamomyces</taxon>
    </lineage>
</organism>
<keyword evidence="1" id="KW-0812">Transmembrane</keyword>
<dbReference type="InParanoid" id="K0KW67"/>
<keyword evidence="3" id="KW-1185">Reference proteome</keyword>
<dbReference type="Proteomes" id="UP000009328">
    <property type="component" value="Unassembled WGS sequence"/>
</dbReference>